<reference evidence="2 3" key="1">
    <citation type="submission" date="2015-09" db="EMBL/GenBank/DDBJ databases">
        <title>Draft genome of the parasitic nematode Teladorsagia circumcincta isolate WARC Sus (inbred).</title>
        <authorList>
            <person name="Mitreva M."/>
        </authorList>
    </citation>
    <scope>NUCLEOTIDE SEQUENCE [LARGE SCALE GENOMIC DNA]</scope>
    <source>
        <strain evidence="2 3">S</strain>
    </source>
</reference>
<feature type="region of interest" description="Disordered" evidence="1">
    <location>
        <begin position="52"/>
        <end position="75"/>
    </location>
</feature>
<gene>
    <name evidence="2" type="ORF">TELCIR_17965</name>
</gene>
<keyword evidence="3" id="KW-1185">Reference proteome</keyword>
<evidence type="ECO:0000313" key="3">
    <source>
        <dbReference type="Proteomes" id="UP000230423"/>
    </source>
</evidence>
<dbReference type="AlphaFoldDB" id="A0A2G9TRH2"/>
<organism evidence="2 3">
    <name type="scientific">Teladorsagia circumcincta</name>
    <name type="common">Brown stomach worm</name>
    <name type="synonym">Ostertagia circumcincta</name>
    <dbReference type="NCBI Taxonomy" id="45464"/>
    <lineage>
        <taxon>Eukaryota</taxon>
        <taxon>Metazoa</taxon>
        <taxon>Ecdysozoa</taxon>
        <taxon>Nematoda</taxon>
        <taxon>Chromadorea</taxon>
        <taxon>Rhabditida</taxon>
        <taxon>Rhabditina</taxon>
        <taxon>Rhabditomorpha</taxon>
        <taxon>Strongyloidea</taxon>
        <taxon>Trichostrongylidae</taxon>
        <taxon>Teladorsagia</taxon>
    </lineage>
</organism>
<evidence type="ECO:0000313" key="2">
    <source>
        <dbReference type="EMBL" id="PIO60537.1"/>
    </source>
</evidence>
<dbReference type="Proteomes" id="UP000230423">
    <property type="component" value="Unassembled WGS sequence"/>
</dbReference>
<dbReference type="OrthoDB" id="5864411at2759"/>
<accession>A0A2G9TRH2</accession>
<feature type="compositionally biased region" description="Polar residues" evidence="1">
    <location>
        <begin position="56"/>
        <end position="73"/>
    </location>
</feature>
<sequence length="131" mass="14842">MLAPVLRLAQMPAWITVAHYGNAEESFLCERPKFCGCGLQHSSTEDFTRKIKGRQSHSAISENDGPKTSQTEYNEGMGDRLNWYGSLKDHAISVLHVIEARLSEVLRAGERLGISPEEVLQDLRYRNQLRK</sequence>
<protein>
    <submittedName>
        <fullName evidence="2">Uncharacterized protein</fullName>
    </submittedName>
</protein>
<dbReference type="EMBL" id="KZ355242">
    <property type="protein sequence ID" value="PIO60537.1"/>
    <property type="molecule type" value="Genomic_DNA"/>
</dbReference>
<proteinExistence type="predicted"/>
<evidence type="ECO:0000256" key="1">
    <source>
        <dbReference type="SAM" id="MobiDB-lite"/>
    </source>
</evidence>
<name>A0A2G9TRH2_TELCI</name>